<organism evidence="4 5">
    <name type="scientific">Tepidibacter formicigenes DSM 15518</name>
    <dbReference type="NCBI Taxonomy" id="1123349"/>
    <lineage>
        <taxon>Bacteria</taxon>
        <taxon>Bacillati</taxon>
        <taxon>Bacillota</taxon>
        <taxon>Clostridia</taxon>
        <taxon>Peptostreptococcales</taxon>
        <taxon>Peptostreptococcaceae</taxon>
        <taxon>Tepidibacter</taxon>
    </lineage>
</organism>
<feature type="transmembrane region" description="Helical" evidence="2">
    <location>
        <begin position="12"/>
        <end position="34"/>
    </location>
</feature>
<dbReference type="SMART" id="SM00387">
    <property type="entry name" value="HATPase_c"/>
    <property type="match status" value="1"/>
</dbReference>
<dbReference type="InterPro" id="IPR039506">
    <property type="entry name" value="SPOB_a"/>
</dbReference>
<feature type="transmembrane region" description="Helical" evidence="2">
    <location>
        <begin position="171"/>
        <end position="193"/>
    </location>
</feature>
<dbReference type="GO" id="GO:0042802">
    <property type="term" value="F:identical protein binding"/>
    <property type="evidence" value="ECO:0007669"/>
    <property type="project" value="TreeGrafter"/>
</dbReference>
<evidence type="ECO:0000313" key="5">
    <source>
        <dbReference type="Proteomes" id="UP000242497"/>
    </source>
</evidence>
<evidence type="ECO:0000256" key="1">
    <source>
        <dbReference type="SAM" id="Coils"/>
    </source>
</evidence>
<accession>A0A1M6KNY6</accession>
<protein>
    <submittedName>
        <fullName evidence="4">Sensor_kinase_SpoOB-type, alpha-helical domain</fullName>
    </submittedName>
</protein>
<dbReference type="Proteomes" id="UP000242497">
    <property type="component" value="Unassembled WGS sequence"/>
</dbReference>
<keyword evidence="5" id="KW-1185">Reference proteome</keyword>
<feature type="transmembrane region" description="Helical" evidence="2">
    <location>
        <begin position="65"/>
        <end position="82"/>
    </location>
</feature>
<evidence type="ECO:0000259" key="3">
    <source>
        <dbReference type="SMART" id="SM00387"/>
    </source>
</evidence>
<dbReference type="PANTHER" id="PTHR40448">
    <property type="entry name" value="TWO-COMPONENT SENSOR HISTIDINE KINASE"/>
    <property type="match status" value="1"/>
</dbReference>
<evidence type="ECO:0000313" key="4">
    <source>
        <dbReference type="EMBL" id="SHJ60649.1"/>
    </source>
</evidence>
<feature type="transmembrane region" description="Helical" evidence="2">
    <location>
        <begin position="89"/>
        <end position="114"/>
    </location>
</feature>
<keyword evidence="1" id="KW-0175">Coiled coil</keyword>
<dbReference type="InterPro" id="IPR036890">
    <property type="entry name" value="HATPase_C_sf"/>
</dbReference>
<feature type="coiled-coil region" evidence="1">
    <location>
        <begin position="238"/>
        <end position="265"/>
    </location>
</feature>
<dbReference type="Gene3D" id="3.30.565.10">
    <property type="entry name" value="Histidine kinase-like ATPase, C-terminal domain"/>
    <property type="match status" value="1"/>
</dbReference>
<evidence type="ECO:0000256" key="2">
    <source>
        <dbReference type="SAM" id="Phobius"/>
    </source>
</evidence>
<reference evidence="5" key="1">
    <citation type="submission" date="2016-11" db="EMBL/GenBank/DDBJ databases">
        <authorList>
            <person name="Varghese N."/>
            <person name="Submissions S."/>
        </authorList>
    </citation>
    <scope>NUCLEOTIDE SEQUENCE [LARGE SCALE GENOMIC DNA]</scope>
    <source>
        <strain evidence="5">DSM 15518</strain>
    </source>
</reference>
<dbReference type="Gene3D" id="1.10.287.130">
    <property type="match status" value="1"/>
</dbReference>
<dbReference type="Pfam" id="PF14689">
    <property type="entry name" value="SPOB_a"/>
    <property type="match status" value="1"/>
</dbReference>
<dbReference type="STRING" id="1123349.SAMN02744037_00418"/>
<keyword evidence="2" id="KW-0472">Membrane</keyword>
<dbReference type="SUPFAM" id="SSF55874">
    <property type="entry name" value="ATPase domain of HSP90 chaperone/DNA topoisomerase II/histidine kinase"/>
    <property type="match status" value="1"/>
</dbReference>
<dbReference type="PANTHER" id="PTHR40448:SF1">
    <property type="entry name" value="TWO-COMPONENT SENSOR HISTIDINE KINASE"/>
    <property type="match status" value="1"/>
</dbReference>
<sequence length="444" mass="51710">MVINLKNITWITILTGSIPEAFFIFLIGLTLIGYRVSLKKLILISFIEGIFVYILFNYIKVPFGIHSISTFLFLVIITNLLIKVNIKNSFIAIVIGWMASFLTQYINLIFIYLLGMTYDDLMKNEALRMIAFYPSIISLGIIALIIYKKNIVIYNACISSNNEKISKNSNFVVKISFLLIFIVLILFNIYLYIFRNESWNLEKRFTVFIIVFSIIALSLMIIISLKLFEKNIKKEYEDILLEKNLEDMKRNIKVLRKQRHDYLRHIQIVSSLLHTNNYDEAKNYINDLAEHINSEGISVETGNTFLNAVISLKQEQAIHRKIKFYINIKIKIKGFKIPNFELCNILSNIIDNAFDALDEVRKDKKYVELCICGDDLFYIFKIRNNGNKIEDTQKIFDEGFSTKQGINRGYGLYIVKQILDKYKSSIFVESSESITEFTIVIPKY</sequence>
<dbReference type="InterPro" id="IPR032834">
    <property type="entry name" value="NatK-like_C"/>
</dbReference>
<dbReference type="GO" id="GO:0016301">
    <property type="term" value="F:kinase activity"/>
    <property type="evidence" value="ECO:0007669"/>
    <property type="project" value="UniProtKB-KW"/>
</dbReference>
<proteinExistence type="predicted"/>
<keyword evidence="4" id="KW-0808">Transferase</keyword>
<feature type="domain" description="Histidine kinase/HSP90-like ATPase" evidence="3">
    <location>
        <begin position="337"/>
        <end position="444"/>
    </location>
</feature>
<dbReference type="Pfam" id="PF14501">
    <property type="entry name" value="HATPase_c_5"/>
    <property type="match status" value="1"/>
</dbReference>
<feature type="transmembrane region" description="Helical" evidence="2">
    <location>
        <begin position="41"/>
        <end position="59"/>
    </location>
</feature>
<gene>
    <name evidence="4" type="ORF">SAMN02744037_00418</name>
</gene>
<dbReference type="InterPro" id="IPR003594">
    <property type="entry name" value="HATPase_dom"/>
</dbReference>
<feature type="transmembrane region" description="Helical" evidence="2">
    <location>
        <begin position="205"/>
        <end position="225"/>
    </location>
</feature>
<name>A0A1M6KNY6_9FIRM</name>
<keyword evidence="2" id="KW-0812">Transmembrane</keyword>
<dbReference type="AlphaFoldDB" id="A0A1M6KNY6"/>
<keyword evidence="4" id="KW-0418">Kinase</keyword>
<keyword evidence="2" id="KW-1133">Transmembrane helix</keyword>
<feature type="transmembrane region" description="Helical" evidence="2">
    <location>
        <begin position="126"/>
        <end position="147"/>
    </location>
</feature>
<dbReference type="EMBL" id="FRAE01000008">
    <property type="protein sequence ID" value="SHJ60649.1"/>
    <property type="molecule type" value="Genomic_DNA"/>
</dbReference>